<dbReference type="RefSeq" id="WP_012933830.1">
    <property type="nucleotide sequence ID" value="NC_013739.1"/>
</dbReference>
<dbReference type="Proteomes" id="UP000008229">
    <property type="component" value="Chromosome"/>
</dbReference>
<protein>
    <submittedName>
        <fullName evidence="2">Putative CoA transferase beta subunit</fullName>
    </submittedName>
</protein>
<dbReference type="HOGENOM" id="CLU_069088_0_0_11"/>
<reference evidence="2 3" key="1">
    <citation type="journal article" date="2010" name="Stand. Genomic Sci.">
        <title>Complete genome sequence of Conexibacter woesei type strain (ID131577).</title>
        <authorList>
            <person name="Pukall R."/>
            <person name="Lapidus A."/>
            <person name="Glavina Del Rio T."/>
            <person name="Copeland A."/>
            <person name="Tice H."/>
            <person name="Cheng J.-F."/>
            <person name="Lucas S."/>
            <person name="Chen F."/>
            <person name="Nolan M."/>
            <person name="Bruce D."/>
            <person name="Goodwin L."/>
            <person name="Pitluck S."/>
            <person name="Mavromatis K."/>
            <person name="Ivanova N."/>
            <person name="Ovchinnikova G."/>
            <person name="Pati A."/>
            <person name="Chen A."/>
            <person name="Palaniappan K."/>
            <person name="Land M."/>
            <person name="Hauser L."/>
            <person name="Chang Y.-J."/>
            <person name="Jeffries C.D."/>
            <person name="Chain P."/>
            <person name="Meincke L."/>
            <person name="Sims D."/>
            <person name="Brettin T."/>
            <person name="Detter J.C."/>
            <person name="Rohde M."/>
            <person name="Goeker M."/>
            <person name="Bristow J."/>
            <person name="Eisen J.A."/>
            <person name="Markowitz V."/>
            <person name="Kyrpides N.C."/>
            <person name="Klenk H.-P."/>
            <person name="Hugenholtz P."/>
        </authorList>
    </citation>
    <scope>NUCLEOTIDE SEQUENCE [LARGE SCALE GENOMIC DNA]</scope>
    <source>
        <strain evidence="3">DSM 14684 / CIP 108061 / JCM 11494 / NBRC 100937 / ID131577</strain>
    </source>
</reference>
<proteinExistence type="inferred from homology"/>
<sequence>MSAVSVTETATRAEVCAVACADAWRGDGELLASPFGTIPAIGARLARATFEPELLLTDGEAAYAAGVWPVGEQPRVREGWLPYRAIFELVWRGRRHVMMIPSQLDRAGNANISCIGADYARPKVQLLGVRGAPGNTVSHPTSYWIPRHSPRVLVERVDMVAGVGPAAAAAAGPAAQRFLDLRRVVTDLAVLDFGGTGGTLRIVSLHPGVTLEQVKTATGFELEVDGAEPATSRLPTGEELRLIRELIDPRGLREREVPSA</sequence>
<evidence type="ECO:0000256" key="1">
    <source>
        <dbReference type="ARBA" id="ARBA00007047"/>
    </source>
</evidence>
<reference evidence="3" key="2">
    <citation type="submission" date="2010-01" db="EMBL/GenBank/DDBJ databases">
        <title>The complete genome of Conexibacter woesei DSM 14684.</title>
        <authorList>
            <consortium name="US DOE Joint Genome Institute (JGI-PGF)"/>
            <person name="Lucas S."/>
            <person name="Copeland A."/>
            <person name="Lapidus A."/>
            <person name="Glavina del Rio T."/>
            <person name="Dalin E."/>
            <person name="Tice H."/>
            <person name="Bruce D."/>
            <person name="Goodwin L."/>
            <person name="Pitluck S."/>
            <person name="Kyrpides N."/>
            <person name="Mavromatis K."/>
            <person name="Ivanova N."/>
            <person name="Mikhailova N."/>
            <person name="Chertkov O."/>
            <person name="Brettin T."/>
            <person name="Detter J.C."/>
            <person name="Han C."/>
            <person name="Larimer F."/>
            <person name="Land M."/>
            <person name="Hauser L."/>
            <person name="Markowitz V."/>
            <person name="Cheng J.-F."/>
            <person name="Hugenholtz P."/>
            <person name="Woyke T."/>
            <person name="Wu D."/>
            <person name="Pukall R."/>
            <person name="Steenblock K."/>
            <person name="Schneider S."/>
            <person name="Klenk H.-P."/>
            <person name="Eisen J.A."/>
        </authorList>
    </citation>
    <scope>NUCLEOTIDE SEQUENCE [LARGE SCALE GENOMIC DNA]</scope>
    <source>
        <strain evidence="3">DSM 14684 / CIP 108061 / JCM 11494 / NBRC 100937 / ID131577</strain>
    </source>
</reference>
<dbReference type="PANTHER" id="PTHR43293:SF3">
    <property type="entry name" value="CHOLESTEROL RING-CLEAVING HYDROLASE IPDB SUBUNIT"/>
    <property type="match status" value="1"/>
</dbReference>
<dbReference type="STRING" id="469383.Cwoe_2355"/>
<dbReference type="Gene3D" id="3.40.1080.10">
    <property type="entry name" value="Glutaconate Coenzyme A-transferase"/>
    <property type="match status" value="1"/>
</dbReference>
<gene>
    <name evidence="2" type="ordered locus">Cwoe_2355</name>
</gene>
<dbReference type="AlphaFoldDB" id="D3F6L2"/>
<dbReference type="SMART" id="SM00882">
    <property type="entry name" value="CoA_trans"/>
    <property type="match status" value="1"/>
</dbReference>
<organism evidence="2 3">
    <name type="scientific">Conexibacter woesei (strain DSM 14684 / CCUG 47730 / CIP 108061 / JCM 11494 / NBRC 100937 / ID131577)</name>
    <dbReference type="NCBI Taxonomy" id="469383"/>
    <lineage>
        <taxon>Bacteria</taxon>
        <taxon>Bacillati</taxon>
        <taxon>Actinomycetota</taxon>
        <taxon>Thermoleophilia</taxon>
        <taxon>Solirubrobacterales</taxon>
        <taxon>Conexibacteraceae</taxon>
        <taxon>Conexibacter</taxon>
    </lineage>
</organism>
<dbReference type="GO" id="GO:0008410">
    <property type="term" value="F:CoA-transferase activity"/>
    <property type="evidence" value="ECO:0007669"/>
    <property type="project" value="InterPro"/>
</dbReference>
<accession>D3F6L2</accession>
<keyword evidence="3" id="KW-1185">Reference proteome</keyword>
<evidence type="ECO:0000313" key="3">
    <source>
        <dbReference type="Proteomes" id="UP000008229"/>
    </source>
</evidence>
<comment type="similarity">
    <text evidence="1">Belongs to the 3-oxoacid CoA-transferase subunit B family.</text>
</comment>
<name>D3F6L2_CONWI</name>
<dbReference type="OrthoDB" id="9813111at2"/>
<dbReference type="SUPFAM" id="SSF100950">
    <property type="entry name" value="NagB/RpiA/CoA transferase-like"/>
    <property type="match status" value="1"/>
</dbReference>
<evidence type="ECO:0000313" key="2">
    <source>
        <dbReference type="EMBL" id="ADB50779.1"/>
    </source>
</evidence>
<dbReference type="eggNOG" id="COG2057">
    <property type="taxonomic scope" value="Bacteria"/>
</dbReference>
<dbReference type="KEGG" id="cwo:Cwoe_2355"/>
<dbReference type="InterPro" id="IPR037171">
    <property type="entry name" value="NagB/RpiA_transferase-like"/>
</dbReference>
<dbReference type="EMBL" id="CP001854">
    <property type="protein sequence ID" value="ADB50779.1"/>
    <property type="molecule type" value="Genomic_DNA"/>
</dbReference>
<dbReference type="PANTHER" id="PTHR43293">
    <property type="entry name" value="ACETATE COA-TRANSFERASE YDIF"/>
    <property type="match status" value="1"/>
</dbReference>
<keyword evidence="2" id="KW-0808">Transferase</keyword>
<dbReference type="InterPro" id="IPR004165">
    <property type="entry name" value="CoA_trans_fam_I"/>
</dbReference>